<dbReference type="EMBL" id="KZ110592">
    <property type="protein sequence ID" value="OSX66723.1"/>
    <property type="molecule type" value="Genomic_DNA"/>
</dbReference>
<dbReference type="RefSeq" id="XP_024343517.1">
    <property type="nucleotide sequence ID" value="XM_024484287.1"/>
</dbReference>
<evidence type="ECO:0000313" key="2">
    <source>
        <dbReference type="EMBL" id="OSX66723.1"/>
    </source>
</evidence>
<keyword evidence="3" id="KW-1185">Reference proteome</keyword>
<name>A0A1X6NEC1_9APHY</name>
<feature type="chain" id="PRO_5010856117" evidence="1">
    <location>
        <begin position="18"/>
        <end position="226"/>
    </location>
</feature>
<proteinExistence type="predicted"/>
<reference evidence="2 3" key="1">
    <citation type="submission" date="2017-04" db="EMBL/GenBank/DDBJ databases">
        <title>Genome Sequence of the Model Brown-Rot Fungus Postia placenta SB12.</title>
        <authorList>
            <consortium name="DOE Joint Genome Institute"/>
            <person name="Gaskell J."/>
            <person name="Kersten P."/>
            <person name="Larrondo L.F."/>
            <person name="Canessa P."/>
            <person name="Martinez D."/>
            <person name="Hibbett D."/>
            <person name="Schmoll M."/>
            <person name="Kubicek C.P."/>
            <person name="Martinez A.T."/>
            <person name="Yadav J."/>
            <person name="Master E."/>
            <person name="Magnuson J.K."/>
            <person name="James T."/>
            <person name="Yaver D."/>
            <person name="Berka R."/>
            <person name="Labutti K."/>
            <person name="Lipzen A."/>
            <person name="Aerts A."/>
            <person name="Barry K."/>
            <person name="Henrissat B."/>
            <person name="Blanchette R."/>
            <person name="Grigoriev I."/>
            <person name="Cullen D."/>
        </authorList>
    </citation>
    <scope>NUCLEOTIDE SEQUENCE [LARGE SCALE GENOMIC DNA]</scope>
    <source>
        <strain evidence="2 3">MAD-698-R-SB12</strain>
    </source>
</reference>
<keyword evidence="1" id="KW-0732">Signal</keyword>
<protein>
    <submittedName>
        <fullName evidence="2">Uncharacterized protein</fullName>
    </submittedName>
</protein>
<dbReference type="AlphaFoldDB" id="A0A1X6NEC1"/>
<feature type="signal peptide" evidence="1">
    <location>
        <begin position="1"/>
        <end position="17"/>
    </location>
</feature>
<evidence type="ECO:0000256" key="1">
    <source>
        <dbReference type="SAM" id="SignalP"/>
    </source>
</evidence>
<gene>
    <name evidence="2" type="ORF">POSPLADRAFT_1133011</name>
</gene>
<evidence type="ECO:0000313" key="3">
    <source>
        <dbReference type="Proteomes" id="UP000194127"/>
    </source>
</evidence>
<dbReference type="OrthoDB" id="10268978at2759"/>
<dbReference type="Proteomes" id="UP000194127">
    <property type="component" value="Unassembled WGS sequence"/>
</dbReference>
<sequence length="226" mass="26680">MCINAWMSVMTIGHTVCYSVCVSITPHKESTRWSNWHWLYNNRATITQRDTEVADHRMAEMDASLNFALHMVSQLPDRGDRRLPNRLKYIGGRRYWQIVVVQTLSSNDLLKCTFIWAARNIWFLPETYVRPEIVVKIARHRSDCRYARRLYRKQLGNDEGTDTVSAVRGLVWLLIPDPQETLSKAAELSLPYHLVFEKQWSVCRDHRHKAYPVRRGPREIYLVRPR</sequence>
<dbReference type="GeneID" id="36329236"/>
<accession>A0A1X6NEC1</accession>
<organism evidence="2 3">
    <name type="scientific">Postia placenta MAD-698-R-SB12</name>
    <dbReference type="NCBI Taxonomy" id="670580"/>
    <lineage>
        <taxon>Eukaryota</taxon>
        <taxon>Fungi</taxon>
        <taxon>Dikarya</taxon>
        <taxon>Basidiomycota</taxon>
        <taxon>Agaricomycotina</taxon>
        <taxon>Agaricomycetes</taxon>
        <taxon>Polyporales</taxon>
        <taxon>Adustoporiaceae</taxon>
        <taxon>Rhodonia</taxon>
    </lineage>
</organism>